<name>A0ABW1YKB6_9GAMM</name>
<keyword evidence="1" id="KW-1133">Transmembrane helix</keyword>
<sequence length="137" mass="15747">MIAALYDSRPRTKISTMEKRKYRRVSYREAYRRGREAGNSYIMYKIQSASIALAIALPFMSLWQLYKQLNTHENFGEIHPVYWFTMATAFAAVALGYLLSRYAKKAKTTIKQWISAFAFLGVFTVGFSGFAFIGALR</sequence>
<gene>
    <name evidence="2" type="ORF">ACFQBM_07895</name>
</gene>
<accession>A0ABW1YKB6</accession>
<reference evidence="3" key="1">
    <citation type="journal article" date="2019" name="Int. J. Syst. Evol. Microbiol.">
        <title>The Global Catalogue of Microorganisms (GCM) 10K type strain sequencing project: providing services to taxonomists for standard genome sequencing and annotation.</title>
        <authorList>
            <consortium name="The Broad Institute Genomics Platform"/>
            <consortium name="The Broad Institute Genome Sequencing Center for Infectious Disease"/>
            <person name="Wu L."/>
            <person name="Ma J."/>
        </authorList>
    </citation>
    <scope>NUCLEOTIDE SEQUENCE [LARGE SCALE GENOMIC DNA]</scope>
    <source>
        <strain evidence="3">CGMCC 1.13718</strain>
    </source>
</reference>
<keyword evidence="1" id="KW-0812">Transmembrane</keyword>
<feature type="transmembrane region" description="Helical" evidence="1">
    <location>
        <begin position="42"/>
        <end position="61"/>
    </location>
</feature>
<dbReference type="RefSeq" id="WP_193189323.1">
    <property type="nucleotide sequence ID" value="NZ_JBHSVR010000001.1"/>
</dbReference>
<comment type="caution">
    <text evidence="2">The sequence shown here is derived from an EMBL/GenBank/DDBJ whole genome shotgun (WGS) entry which is preliminary data.</text>
</comment>
<protein>
    <submittedName>
        <fullName evidence="2">Uncharacterized protein</fullName>
    </submittedName>
</protein>
<dbReference type="Proteomes" id="UP001596425">
    <property type="component" value="Unassembled WGS sequence"/>
</dbReference>
<feature type="transmembrane region" description="Helical" evidence="1">
    <location>
        <begin position="81"/>
        <end position="100"/>
    </location>
</feature>
<proteinExistence type="predicted"/>
<feature type="transmembrane region" description="Helical" evidence="1">
    <location>
        <begin position="112"/>
        <end position="136"/>
    </location>
</feature>
<keyword evidence="1" id="KW-0472">Membrane</keyword>
<evidence type="ECO:0000256" key="1">
    <source>
        <dbReference type="SAM" id="Phobius"/>
    </source>
</evidence>
<evidence type="ECO:0000313" key="3">
    <source>
        <dbReference type="Proteomes" id="UP001596425"/>
    </source>
</evidence>
<keyword evidence="3" id="KW-1185">Reference proteome</keyword>
<evidence type="ECO:0000313" key="2">
    <source>
        <dbReference type="EMBL" id="MFC6633196.1"/>
    </source>
</evidence>
<dbReference type="EMBL" id="JBHSVR010000001">
    <property type="protein sequence ID" value="MFC6633196.1"/>
    <property type="molecule type" value="Genomic_DNA"/>
</dbReference>
<organism evidence="2 3">
    <name type="scientific">Microbulbifer taiwanensis</name>
    <dbReference type="NCBI Taxonomy" id="986746"/>
    <lineage>
        <taxon>Bacteria</taxon>
        <taxon>Pseudomonadati</taxon>
        <taxon>Pseudomonadota</taxon>
        <taxon>Gammaproteobacteria</taxon>
        <taxon>Cellvibrionales</taxon>
        <taxon>Microbulbiferaceae</taxon>
        <taxon>Microbulbifer</taxon>
    </lineage>
</organism>